<proteinExistence type="predicted"/>
<keyword evidence="2" id="KW-1185">Reference proteome</keyword>
<organism evidence="1 2">
    <name type="scientific">Trichonephila clavipes</name>
    <name type="common">Golden silk orbweaver</name>
    <name type="synonym">Nephila clavipes</name>
    <dbReference type="NCBI Taxonomy" id="2585209"/>
    <lineage>
        <taxon>Eukaryota</taxon>
        <taxon>Metazoa</taxon>
        <taxon>Ecdysozoa</taxon>
        <taxon>Arthropoda</taxon>
        <taxon>Chelicerata</taxon>
        <taxon>Arachnida</taxon>
        <taxon>Araneae</taxon>
        <taxon>Araneomorphae</taxon>
        <taxon>Entelegynae</taxon>
        <taxon>Araneoidea</taxon>
        <taxon>Nephilidae</taxon>
        <taxon>Trichonephila</taxon>
    </lineage>
</organism>
<comment type="caution">
    <text evidence="1">The sequence shown here is derived from an EMBL/GenBank/DDBJ whole genome shotgun (WGS) entry which is preliminary data.</text>
</comment>
<evidence type="ECO:0000313" key="2">
    <source>
        <dbReference type="Proteomes" id="UP000887159"/>
    </source>
</evidence>
<sequence>MPNFPIRYHEWPHIKDLTLAGPTFCIENEIDIVLGADVFMTLISGTPIMGPNGTPSALQTKLGQLLSGTINTQYNQNSSLICHTLLSTDHTLKQFWVLQSFPKDISSKDEDELCESIFVNSHIRNADGRYILKLPF</sequence>
<accession>A0A8X6S1U7</accession>
<protein>
    <submittedName>
        <fullName evidence="1">Integrase catalytic domain-containing protein</fullName>
    </submittedName>
</protein>
<name>A0A8X6S1U7_TRICX</name>
<dbReference type="EMBL" id="BMAU01021233">
    <property type="protein sequence ID" value="GFY02935.1"/>
    <property type="molecule type" value="Genomic_DNA"/>
</dbReference>
<dbReference type="AlphaFoldDB" id="A0A8X6S1U7"/>
<reference evidence="1" key="1">
    <citation type="submission" date="2020-08" db="EMBL/GenBank/DDBJ databases">
        <title>Multicomponent nature underlies the extraordinary mechanical properties of spider dragline silk.</title>
        <authorList>
            <person name="Kono N."/>
            <person name="Nakamura H."/>
            <person name="Mori M."/>
            <person name="Yoshida Y."/>
            <person name="Ohtoshi R."/>
            <person name="Malay A.D."/>
            <person name="Moran D.A.P."/>
            <person name="Tomita M."/>
            <person name="Numata K."/>
            <person name="Arakawa K."/>
        </authorList>
    </citation>
    <scope>NUCLEOTIDE SEQUENCE</scope>
</reference>
<evidence type="ECO:0000313" key="1">
    <source>
        <dbReference type="EMBL" id="GFY02935.1"/>
    </source>
</evidence>
<dbReference type="Proteomes" id="UP000887159">
    <property type="component" value="Unassembled WGS sequence"/>
</dbReference>
<gene>
    <name evidence="1" type="primary">RF55_12227</name>
    <name evidence="1" type="ORF">TNCV_3508151</name>
</gene>